<evidence type="ECO:0000256" key="3">
    <source>
        <dbReference type="ARBA" id="ARBA00022722"/>
    </source>
</evidence>
<dbReference type="AlphaFoldDB" id="A0A5E5BNU0"/>
<evidence type="ECO:0000256" key="7">
    <source>
        <dbReference type="ARBA" id="ARBA00038093"/>
    </source>
</evidence>
<dbReference type="GO" id="GO:0016787">
    <property type="term" value="F:hydrolase activity"/>
    <property type="evidence" value="ECO:0007669"/>
    <property type="project" value="UniProtKB-KW"/>
</dbReference>
<proteinExistence type="inferred from homology"/>
<protein>
    <submittedName>
        <fullName evidence="9">Recombinase</fullName>
    </submittedName>
</protein>
<dbReference type="InterPro" id="IPR050556">
    <property type="entry name" value="Type_II_TA_system_RNase"/>
</dbReference>
<comment type="similarity">
    <text evidence="7">Belongs to the PINc/VapC protein family.</text>
</comment>
<feature type="domain" description="PIN" evidence="8">
    <location>
        <begin position="2"/>
        <end position="129"/>
    </location>
</feature>
<evidence type="ECO:0000256" key="1">
    <source>
        <dbReference type="ARBA" id="ARBA00001946"/>
    </source>
</evidence>
<evidence type="ECO:0000259" key="8">
    <source>
        <dbReference type="Pfam" id="PF01850"/>
    </source>
</evidence>
<dbReference type="GO" id="GO:0004518">
    <property type="term" value="F:nuclease activity"/>
    <property type="evidence" value="ECO:0007669"/>
    <property type="project" value="UniProtKB-KW"/>
</dbReference>
<accession>A0A5E5BNU0</accession>
<dbReference type="InterPro" id="IPR029060">
    <property type="entry name" value="PIN-like_dom_sf"/>
</dbReference>
<dbReference type="PANTHER" id="PTHR33653">
    <property type="entry name" value="RIBONUCLEASE VAPC2"/>
    <property type="match status" value="1"/>
</dbReference>
<dbReference type="InterPro" id="IPR002716">
    <property type="entry name" value="PIN_dom"/>
</dbReference>
<dbReference type="Proteomes" id="UP000382040">
    <property type="component" value="Unassembled WGS sequence"/>
</dbReference>
<evidence type="ECO:0000313" key="9">
    <source>
        <dbReference type="EMBL" id="VVE86735.1"/>
    </source>
</evidence>
<dbReference type="CDD" id="cd18746">
    <property type="entry name" value="PIN_VapC4-5_FitB-like"/>
    <property type="match status" value="1"/>
</dbReference>
<keyword evidence="5" id="KW-0378">Hydrolase</keyword>
<dbReference type="OrthoDB" id="9804823at2"/>
<keyword evidence="2" id="KW-1277">Toxin-antitoxin system</keyword>
<sequence>MYLLDTNVISECRKLGGGDVGVQRFIRHTTQNAIPRYLSVITLGELRRGALLLRYRNDPRQATLVDNWVTTVHRDFLEQILPVDLSVCNMWARLRVPHQQHPIDKLIAATALVHKLIVVTRNVKDFSNTGVEVYNPFQHGSRDGFRT</sequence>
<keyword evidence="6" id="KW-0460">Magnesium</keyword>
<dbReference type="Pfam" id="PF01850">
    <property type="entry name" value="PIN"/>
    <property type="match status" value="1"/>
</dbReference>
<evidence type="ECO:0000256" key="5">
    <source>
        <dbReference type="ARBA" id="ARBA00022801"/>
    </source>
</evidence>
<dbReference type="Gene3D" id="3.40.50.1010">
    <property type="entry name" value="5'-nuclease"/>
    <property type="match status" value="1"/>
</dbReference>
<evidence type="ECO:0000256" key="2">
    <source>
        <dbReference type="ARBA" id="ARBA00022649"/>
    </source>
</evidence>
<evidence type="ECO:0000256" key="4">
    <source>
        <dbReference type="ARBA" id="ARBA00022723"/>
    </source>
</evidence>
<dbReference type="RefSeq" id="WP_150558076.1">
    <property type="nucleotide sequence ID" value="NZ_CABPST010000001.1"/>
</dbReference>
<keyword evidence="3" id="KW-0540">Nuclease</keyword>
<comment type="cofactor">
    <cofactor evidence="1">
        <name>Mg(2+)</name>
        <dbReference type="ChEBI" id="CHEBI:18420"/>
    </cofactor>
</comment>
<evidence type="ECO:0000256" key="6">
    <source>
        <dbReference type="ARBA" id="ARBA00022842"/>
    </source>
</evidence>
<keyword evidence="4" id="KW-0479">Metal-binding</keyword>
<dbReference type="PANTHER" id="PTHR33653:SF1">
    <property type="entry name" value="RIBONUCLEASE VAPC2"/>
    <property type="match status" value="1"/>
</dbReference>
<reference evidence="9 10" key="1">
    <citation type="submission" date="2019-08" db="EMBL/GenBank/DDBJ databases">
        <authorList>
            <person name="Peeters C."/>
        </authorList>
    </citation>
    <scope>NUCLEOTIDE SEQUENCE [LARGE SCALE GENOMIC DNA]</scope>
    <source>
        <strain evidence="9 10">LMG 20603</strain>
    </source>
</reference>
<dbReference type="SUPFAM" id="SSF88723">
    <property type="entry name" value="PIN domain-like"/>
    <property type="match status" value="1"/>
</dbReference>
<evidence type="ECO:0000313" key="10">
    <source>
        <dbReference type="Proteomes" id="UP000382040"/>
    </source>
</evidence>
<organism evidence="9 10">
    <name type="scientific">Pandoraea bronchicola</name>
    <dbReference type="NCBI Taxonomy" id="2508287"/>
    <lineage>
        <taxon>Bacteria</taxon>
        <taxon>Pseudomonadati</taxon>
        <taxon>Pseudomonadota</taxon>
        <taxon>Betaproteobacteria</taxon>
        <taxon>Burkholderiales</taxon>
        <taxon>Burkholderiaceae</taxon>
        <taxon>Pandoraea</taxon>
    </lineage>
</organism>
<keyword evidence="10" id="KW-1185">Reference proteome</keyword>
<name>A0A5E5BNU0_9BURK</name>
<dbReference type="GO" id="GO:0046872">
    <property type="term" value="F:metal ion binding"/>
    <property type="evidence" value="ECO:0007669"/>
    <property type="project" value="UniProtKB-KW"/>
</dbReference>
<dbReference type="EMBL" id="CABPST010000001">
    <property type="protein sequence ID" value="VVE86735.1"/>
    <property type="molecule type" value="Genomic_DNA"/>
</dbReference>
<gene>
    <name evidence="9" type="ORF">PBR20603_00657</name>
</gene>